<organism evidence="2 3">
    <name type="scientific">Tribonema minus</name>
    <dbReference type="NCBI Taxonomy" id="303371"/>
    <lineage>
        <taxon>Eukaryota</taxon>
        <taxon>Sar</taxon>
        <taxon>Stramenopiles</taxon>
        <taxon>Ochrophyta</taxon>
        <taxon>PX clade</taxon>
        <taxon>Xanthophyceae</taxon>
        <taxon>Tribonematales</taxon>
        <taxon>Tribonemataceae</taxon>
        <taxon>Tribonema</taxon>
    </lineage>
</organism>
<keyword evidence="3" id="KW-1185">Reference proteome</keyword>
<feature type="region of interest" description="Disordered" evidence="1">
    <location>
        <begin position="114"/>
        <end position="142"/>
    </location>
</feature>
<accession>A0A835Z430</accession>
<evidence type="ECO:0000313" key="2">
    <source>
        <dbReference type="EMBL" id="KAG5185789.1"/>
    </source>
</evidence>
<evidence type="ECO:0000313" key="3">
    <source>
        <dbReference type="Proteomes" id="UP000664859"/>
    </source>
</evidence>
<sequence length="306" mass="32361">MGKVGSPQRSASASPAADAPSPPGSGAPGACAFGNGKRFLSSHTPTGVTPLAKSSRLSREAEQGSTGEIEAEGATAAGVPCMYDLAQRQSPFAPALTLLFSDVLKLQPRRIRAGRQLSQRSASTSARRSQRSTSYASGAGASRGGSDMWYCHYDDGVRRVRFSFAGTNFNVRNCCCTQTCSGVMSVTALPHTTCIFCTRTETAGPQLLTARRHALNPPTTLSSTTAVPQHICSTDISWRQSDRAALHLFNTAPAASESHHNMLRDSGGKGGSRKICSLVIRHDAVHSSPAPNANFVYCLAFQQDLT</sequence>
<feature type="compositionally biased region" description="Low complexity" evidence="1">
    <location>
        <begin position="1"/>
        <end position="19"/>
    </location>
</feature>
<reference evidence="2" key="1">
    <citation type="submission" date="2021-02" db="EMBL/GenBank/DDBJ databases">
        <title>First Annotated Genome of the Yellow-green Alga Tribonema minus.</title>
        <authorList>
            <person name="Mahan K.M."/>
        </authorList>
    </citation>
    <scope>NUCLEOTIDE SEQUENCE</scope>
    <source>
        <strain evidence="2">UTEX B ZZ1240</strain>
    </source>
</reference>
<gene>
    <name evidence="2" type="ORF">JKP88DRAFT_254791</name>
</gene>
<dbReference type="Proteomes" id="UP000664859">
    <property type="component" value="Unassembled WGS sequence"/>
</dbReference>
<comment type="caution">
    <text evidence="2">The sequence shown here is derived from an EMBL/GenBank/DDBJ whole genome shotgun (WGS) entry which is preliminary data.</text>
</comment>
<name>A0A835Z430_9STRA</name>
<evidence type="ECO:0000256" key="1">
    <source>
        <dbReference type="SAM" id="MobiDB-lite"/>
    </source>
</evidence>
<dbReference type="AlphaFoldDB" id="A0A835Z430"/>
<protein>
    <submittedName>
        <fullName evidence="2">Uncharacterized protein</fullName>
    </submittedName>
</protein>
<proteinExistence type="predicted"/>
<feature type="compositionally biased region" description="Low complexity" evidence="1">
    <location>
        <begin position="115"/>
        <end position="142"/>
    </location>
</feature>
<dbReference type="EMBL" id="JAFCMP010000122">
    <property type="protein sequence ID" value="KAG5185789.1"/>
    <property type="molecule type" value="Genomic_DNA"/>
</dbReference>
<feature type="region of interest" description="Disordered" evidence="1">
    <location>
        <begin position="1"/>
        <end position="71"/>
    </location>
</feature>